<comment type="caution">
    <text evidence="5">The sequence shown here is derived from an EMBL/GenBank/DDBJ whole genome shotgun (WGS) entry which is preliminary data.</text>
</comment>
<dbReference type="PANTHER" id="PTHR42711:SF19">
    <property type="entry name" value="DOXORUBICIN RESISTANCE ATP-BINDING PROTEIN DRRA"/>
    <property type="match status" value="1"/>
</dbReference>
<dbReference type="InterPro" id="IPR003439">
    <property type="entry name" value="ABC_transporter-like_ATP-bd"/>
</dbReference>
<keyword evidence="2" id="KW-0547">Nucleotide-binding</keyword>
<sequence>MSSIIKVTQVKKNFGKQTVLKNVSLTVEPGTIYGLLGANGAGKSTLLKIITGLLKADAGQVNFGEMIMPKAQIEIQRRFSFSGQQSSVDDVLTGFENLTLIAKLRHLAHPQKIAQDLLTRFDLTDAANKAAGSYSGGMVRRLDLAMSLVGDPEIIFLNEPTTGLDPASRNDLWKMIRELKAKGKTIFLTTQYLEEADQLTDQIGFLRDGEIVATGTPTEMKRLAGSAKLQLTFADEATATQAAATLATYRVTAIDPEALAVDLPDGNMSSLTILKQLDDAGMTVVNFGLVAPTLDDVFMKLTKGVD</sequence>
<dbReference type="Proteomes" id="UP001597244">
    <property type="component" value="Unassembled WGS sequence"/>
</dbReference>
<dbReference type="InterPro" id="IPR025302">
    <property type="entry name" value="DrrA1/2-like_C"/>
</dbReference>
<evidence type="ECO:0000313" key="5">
    <source>
        <dbReference type="EMBL" id="MFD1464936.1"/>
    </source>
</evidence>
<dbReference type="SMART" id="SM00382">
    <property type="entry name" value="AAA"/>
    <property type="match status" value="1"/>
</dbReference>
<dbReference type="GO" id="GO:0005524">
    <property type="term" value="F:ATP binding"/>
    <property type="evidence" value="ECO:0007669"/>
    <property type="project" value="UniProtKB-KW"/>
</dbReference>
<dbReference type="Pfam" id="PF13732">
    <property type="entry name" value="DrrA1-3_C"/>
    <property type="match status" value="1"/>
</dbReference>
<dbReference type="Gene3D" id="3.40.50.300">
    <property type="entry name" value="P-loop containing nucleotide triphosphate hydrolases"/>
    <property type="match status" value="1"/>
</dbReference>
<dbReference type="PROSITE" id="PS50893">
    <property type="entry name" value="ABC_TRANSPORTER_2"/>
    <property type="match status" value="1"/>
</dbReference>
<dbReference type="EMBL" id="JBHTOF010000020">
    <property type="protein sequence ID" value="MFD1464936.1"/>
    <property type="molecule type" value="Genomic_DNA"/>
</dbReference>
<dbReference type="Pfam" id="PF00005">
    <property type="entry name" value="ABC_tran"/>
    <property type="match status" value="1"/>
</dbReference>
<feature type="domain" description="ABC transporter" evidence="4">
    <location>
        <begin position="5"/>
        <end position="233"/>
    </location>
</feature>
<organism evidence="5 6">
    <name type="scientific">Lapidilactobacillus mulanensis</name>
    <dbReference type="NCBI Taxonomy" id="2485999"/>
    <lineage>
        <taxon>Bacteria</taxon>
        <taxon>Bacillati</taxon>
        <taxon>Bacillota</taxon>
        <taxon>Bacilli</taxon>
        <taxon>Lactobacillales</taxon>
        <taxon>Lactobacillaceae</taxon>
        <taxon>Lapidilactobacillus</taxon>
    </lineage>
</organism>
<dbReference type="InterPro" id="IPR027417">
    <property type="entry name" value="P-loop_NTPase"/>
</dbReference>
<keyword evidence="6" id="KW-1185">Reference proteome</keyword>
<evidence type="ECO:0000313" key="6">
    <source>
        <dbReference type="Proteomes" id="UP001597244"/>
    </source>
</evidence>
<evidence type="ECO:0000256" key="2">
    <source>
        <dbReference type="ARBA" id="ARBA00022741"/>
    </source>
</evidence>
<proteinExistence type="predicted"/>
<protein>
    <submittedName>
        <fullName evidence="5">ATP-binding cassette domain-containing protein</fullName>
    </submittedName>
</protein>
<dbReference type="SUPFAM" id="SSF52540">
    <property type="entry name" value="P-loop containing nucleoside triphosphate hydrolases"/>
    <property type="match status" value="1"/>
</dbReference>
<dbReference type="InterPro" id="IPR050763">
    <property type="entry name" value="ABC_transporter_ATP-binding"/>
</dbReference>
<keyword evidence="1" id="KW-0813">Transport</keyword>
<dbReference type="PANTHER" id="PTHR42711">
    <property type="entry name" value="ABC TRANSPORTER ATP-BINDING PROTEIN"/>
    <property type="match status" value="1"/>
</dbReference>
<dbReference type="InterPro" id="IPR003593">
    <property type="entry name" value="AAA+_ATPase"/>
</dbReference>
<gene>
    <name evidence="5" type="ORF">ACFQ4L_02370</name>
</gene>
<accession>A0ABW4DPE1</accession>
<dbReference type="RefSeq" id="WP_125576198.1">
    <property type="nucleotide sequence ID" value="NZ_JBHTOF010000020.1"/>
</dbReference>
<name>A0ABW4DPE1_9LACO</name>
<keyword evidence="3 5" id="KW-0067">ATP-binding</keyword>
<evidence type="ECO:0000259" key="4">
    <source>
        <dbReference type="PROSITE" id="PS50893"/>
    </source>
</evidence>
<reference evidence="6" key="1">
    <citation type="journal article" date="2019" name="Int. J. Syst. Evol. Microbiol.">
        <title>The Global Catalogue of Microorganisms (GCM) 10K type strain sequencing project: providing services to taxonomists for standard genome sequencing and annotation.</title>
        <authorList>
            <consortium name="The Broad Institute Genomics Platform"/>
            <consortium name="The Broad Institute Genome Sequencing Center for Infectious Disease"/>
            <person name="Wu L."/>
            <person name="Ma J."/>
        </authorList>
    </citation>
    <scope>NUCLEOTIDE SEQUENCE [LARGE SCALE GENOMIC DNA]</scope>
    <source>
        <strain evidence="6">CCM 8951</strain>
    </source>
</reference>
<evidence type="ECO:0000256" key="1">
    <source>
        <dbReference type="ARBA" id="ARBA00022448"/>
    </source>
</evidence>
<evidence type="ECO:0000256" key="3">
    <source>
        <dbReference type="ARBA" id="ARBA00022840"/>
    </source>
</evidence>